<dbReference type="EMBL" id="JAYMYQ010000005">
    <property type="protein sequence ID" value="KAK7331304.1"/>
    <property type="molecule type" value="Genomic_DNA"/>
</dbReference>
<dbReference type="Proteomes" id="UP001367508">
    <property type="component" value="Unassembled WGS sequence"/>
</dbReference>
<gene>
    <name evidence="2" type="ORF">VNO77_25526</name>
</gene>
<organism evidence="2 3">
    <name type="scientific">Canavalia gladiata</name>
    <name type="common">Sword bean</name>
    <name type="synonym">Dolichos gladiatus</name>
    <dbReference type="NCBI Taxonomy" id="3824"/>
    <lineage>
        <taxon>Eukaryota</taxon>
        <taxon>Viridiplantae</taxon>
        <taxon>Streptophyta</taxon>
        <taxon>Embryophyta</taxon>
        <taxon>Tracheophyta</taxon>
        <taxon>Spermatophyta</taxon>
        <taxon>Magnoliopsida</taxon>
        <taxon>eudicotyledons</taxon>
        <taxon>Gunneridae</taxon>
        <taxon>Pentapetalae</taxon>
        <taxon>rosids</taxon>
        <taxon>fabids</taxon>
        <taxon>Fabales</taxon>
        <taxon>Fabaceae</taxon>
        <taxon>Papilionoideae</taxon>
        <taxon>50 kb inversion clade</taxon>
        <taxon>NPAAA clade</taxon>
        <taxon>indigoferoid/millettioid clade</taxon>
        <taxon>Phaseoleae</taxon>
        <taxon>Canavalia</taxon>
    </lineage>
</organism>
<protein>
    <submittedName>
        <fullName evidence="2">Uncharacterized protein</fullName>
    </submittedName>
</protein>
<sequence length="124" mass="13586">MNRVMMEMATKYRNLGKTSLGYGWSQQVGIFFLSGFVAISFSKASSRKASPGWLEPLAATAQQSRWHSVPKSSQHEKRLQFLVREELGDGAASEVETLRMAKQVGLAIVDCVCIGTIKCCKIGG</sequence>
<evidence type="ECO:0000313" key="3">
    <source>
        <dbReference type="Proteomes" id="UP001367508"/>
    </source>
</evidence>
<keyword evidence="1" id="KW-1133">Transmembrane helix</keyword>
<proteinExistence type="predicted"/>
<evidence type="ECO:0000256" key="1">
    <source>
        <dbReference type="SAM" id="Phobius"/>
    </source>
</evidence>
<accession>A0AAN9L8T3</accession>
<name>A0AAN9L8T3_CANGL</name>
<comment type="caution">
    <text evidence="2">The sequence shown here is derived from an EMBL/GenBank/DDBJ whole genome shotgun (WGS) entry which is preliminary data.</text>
</comment>
<keyword evidence="1" id="KW-0812">Transmembrane</keyword>
<keyword evidence="3" id="KW-1185">Reference proteome</keyword>
<keyword evidence="1" id="KW-0472">Membrane</keyword>
<dbReference type="AlphaFoldDB" id="A0AAN9L8T3"/>
<feature type="transmembrane region" description="Helical" evidence="1">
    <location>
        <begin position="20"/>
        <end position="41"/>
    </location>
</feature>
<reference evidence="2 3" key="1">
    <citation type="submission" date="2024-01" db="EMBL/GenBank/DDBJ databases">
        <title>The genomes of 5 underutilized Papilionoideae crops provide insights into root nodulation and disease resistanc.</title>
        <authorList>
            <person name="Jiang F."/>
        </authorList>
    </citation>
    <scope>NUCLEOTIDE SEQUENCE [LARGE SCALE GENOMIC DNA]</scope>
    <source>
        <strain evidence="2">LVBAO_FW01</strain>
        <tissue evidence="2">Leaves</tissue>
    </source>
</reference>
<evidence type="ECO:0000313" key="2">
    <source>
        <dbReference type="EMBL" id="KAK7331304.1"/>
    </source>
</evidence>